<dbReference type="InterPro" id="IPR003703">
    <property type="entry name" value="Acyl_CoA_thio"/>
</dbReference>
<dbReference type="GO" id="GO:0005782">
    <property type="term" value="C:peroxisomal matrix"/>
    <property type="evidence" value="ECO:0007669"/>
    <property type="project" value="UniProtKB-SubCell"/>
</dbReference>
<dbReference type="InterPro" id="IPR049450">
    <property type="entry name" value="ACOT8-like_C"/>
</dbReference>
<evidence type="ECO:0000313" key="3">
    <source>
        <dbReference type="EMBL" id="TDZ18740.1"/>
    </source>
</evidence>
<evidence type="ECO:0000256" key="1">
    <source>
        <dbReference type="ARBA" id="ARBA00006538"/>
    </source>
</evidence>
<proteinExistence type="inferred from homology"/>
<dbReference type="Proteomes" id="UP000014480">
    <property type="component" value="Unassembled WGS sequence"/>
</dbReference>
<dbReference type="CDD" id="cd03445">
    <property type="entry name" value="Thioesterase_II_repeat2"/>
    <property type="match status" value="1"/>
</dbReference>
<dbReference type="EMBL" id="AMCV02000022">
    <property type="protein sequence ID" value="TDZ18740.1"/>
    <property type="molecule type" value="Genomic_DNA"/>
</dbReference>
<dbReference type="Pfam" id="PF20789">
    <property type="entry name" value="4HBT_3C"/>
    <property type="match status" value="1"/>
</dbReference>
<dbReference type="OrthoDB" id="68328at2759"/>
<keyword evidence="4" id="KW-1185">Reference proteome</keyword>
<gene>
    <name evidence="3" type="primary">Acot8</name>
    <name evidence="3" type="ORF">Cob_v008399</name>
</gene>
<feature type="domain" description="Acyl-CoA thioesterase-like C-terminal" evidence="2">
    <location>
        <begin position="303"/>
        <end position="426"/>
    </location>
</feature>
<dbReference type="PANTHER" id="PTHR11066:SF64">
    <property type="entry name" value="ACYL-COA THIOESTERASE (AFU_ORTHOLOGUE AFUA_1G12060)"/>
    <property type="match status" value="1"/>
</dbReference>
<dbReference type="GO" id="GO:0047617">
    <property type="term" value="F:fatty acyl-CoA hydrolase activity"/>
    <property type="evidence" value="ECO:0007669"/>
    <property type="project" value="InterPro"/>
</dbReference>
<dbReference type="GO" id="GO:0009062">
    <property type="term" value="P:fatty acid catabolic process"/>
    <property type="evidence" value="ECO:0007669"/>
    <property type="project" value="TreeGrafter"/>
</dbReference>
<dbReference type="GO" id="GO:0006637">
    <property type="term" value="P:acyl-CoA metabolic process"/>
    <property type="evidence" value="ECO:0007669"/>
    <property type="project" value="InterPro"/>
</dbReference>
<comment type="similarity">
    <text evidence="1">Belongs to the C/M/P thioester hydrolase family.</text>
</comment>
<dbReference type="InterPro" id="IPR042171">
    <property type="entry name" value="Acyl-CoA_hotdog"/>
</dbReference>
<organism evidence="3 4">
    <name type="scientific">Colletotrichum orbiculare (strain 104-T / ATCC 96160 / CBS 514.97 / LARS 414 / MAFF 240422)</name>
    <name type="common">Cucumber anthracnose fungus</name>
    <name type="synonym">Colletotrichum lagenarium</name>
    <dbReference type="NCBI Taxonomy" id="1213857"/>
    <lineage>
        <taxon>Eukaryota</taxon>
        <taxon>Fungi</taxon>
        <taxon>Dikarya</taxon>
        <taxon>Ascomycota</taxon>
        <taxon>Pezizomycotina</taxon>
        <taxon>Sordariomycetes</taxon>
        <taxon>Hypocreomycetidae</taxon>
        <taxon>Glomerellales</taxon>
        <taxon>Glomerellaceae</taxon>
        <taxon>Colletotrichum</taxon>
        <taxon>Colletotrichum orbiculare species complex</taxon>
    </lineage>
</organism>
<protein>
    <submittedName>
        <fullName evidence="3">Acyl-coenzyme A thioesterase 8</fullName>
    </submittedName>
</protein>
<dbReference type="Gene3D" id="2.40.160.210">
    <property type="entry name" value="Acyl-CoA thioesterase, double hotdog domain"/>
    <property type="match status" value="1"/>
</dbReference>
<dbReference type="SUPFAM" id="SSF54637">
    <property type="entry name" value="Thioesterase/thiol ester dehydrase-isomerase"/>
    <property type="match status" value="2"/>
</dbReference>
<dbReference type="AlphaFoldDB" id="A0A484FK44"/>
<evidence type="ECO:0000313" key="4">
    <source>
        <dbReference type="Proteomes" id="UP000014480"/>
    </source>
</evidence>
<dbReference type="PANTHER" id="PTHR11066">
    <property type="entry name" value="ACYL-COA THIOESTERASE"/>
    <property type="match status" value="1"/>
</dbReference>
<dbReference type="STRING" id="1213857.A0A484FK44"/>
<accession>A0A484FK44</accession>
<evidence type="ECO:0000259" key="2">
    <source>
        <dbReference type="Pfam" id="PF20789"/>
    </source>
</evidence>
<reference evidence="4" key="1">
    <citation type="journal article" date="2013" name="New Phytol.">
        <title>Comparative genomic and transcriptomic analyses reveal the hemibiotrophic stage shift of Colletotrichum fungi.</title>
        <authorList>
            <person name="Gan P."/>
            <person name="Ikeda K."/>
            <person name="Irieda H."/>
            <person name="Narusaka M."/>
            <person name="O'Connell R.J."/>
            <person name="Narusaka Y."/>
            <person name="Takano Y."/>
            <person name="Kubo Y."/>
            <person name="Shirasu K."/>
        </authorList>
    </citation>
    <scope>NUCLEOTIDE SEQUENCE [LARGE SCALE GENOMIC DNA]</scope>
    <source>
        <strain evidence="4">104-T / ATCC 96160 / CBS 514.97 / LARS 414 / MAFF 240422</strain>
    </source>
</reference>
<reference evidence="4" key="2">
    <citation type="journal article" date="2019" name="Mol. Plant Microbe Interact.">
        <title>Genome sequence resources for four phytopathogenic fungi from the Colletotrichum orbiculare species complex.</title>
        <authorList>
            <person name="Gan P."/>
            <person name="Tsushima A."/>
            <person name="Narusaka M."/>
            <person name="Narusaka Y."/>
            <person name="Takano Y."/>
            <person name="Kubo Y."/>
            <person name="Shirasu K."/>
        </authorList>
    </citation>
    <scope>GENOME REANNOTATION</scope>
    <source>
        <strain evidence="4">104-T / ATCC 96160 / CBS 514.97 / LARS 414 / MAFF 240422</strain>
    </source>
</reference>
<comment type="caution">
    <text evidence="3">The sequence shown here is derived from an EMBL/GenBank/DDBJ whole genome shotgun (WGS) entry which is preliminary data.</text>
</comment>
<name>A0A484FK44_COLOR</name>
<dbReference type="InterPro" id="IPR029069">
    <property type="entry name" value="HotDog_dom_sf"/>
</dbReference>
<dbReference type="CDD" id="cd03444">
    <property type="entry name" value="Thioesterase_II_repeat1"/>
    <property type="match status" value="1"/>
</dbReference>
<sequence length="437" mass="47824">MTSGAHGHGHGPATAHLVPRFIIKLFLGDVDLTEAYLSHPFIFFRATKVAFGFLTSSGFLPRTRTQFPFAMSKLLFQNVMALAPMPPPSSQPSPSDTAVRRYMSLWPAWVPGSELVGGKGRGSKADPRAAYGGHVYCQAPLAACRAVQEEETAGAGSELGVFGLHSIQGCFSAAARANRPLVYEVSNLSTSRTFCSRLVTVRQPKEASKRIEEDDFILEDAEGELGDVCFSCICTFKRPEEARVSSQGTPPQERFAEILKTKSPTDWPHAPAVDLEEIKAMFPEVGGGQFPIVDMHKVDLTSYNEGKPLTEKRELVYYRLKGPLPADDPNAHVLVHAFESDRNGLLMAGNHIGLGWSLGIAASLTYAFVVHVNVDEAIMRDPKGPDDGWWIQEVSFPRAGQGRGALICKMWSPSGVHVATGYQDGIIRERKVEKERL</sequence>